<proteinExistence type="predicted"/>
<keyword evidence="8" id="KW-1185">Reference proteome</keyword>
<reference evidence="7 8" key="1">
    <citation type="submission" date="2023-07" db="EMBL/GenBank/DDBJ databases">
        <title>Sorghum-associated microbial communities from plants grown in Nebraska, USA.</title>
        <authorList>
            <person name="Schachtman D."/>
        </authorList>
    </citation>
    <scope>NUCLEOTIDE SEQUENCE [LARGE SCALE GENOMIC DNA]</scope>
    <source>
        <strain evidence="7 8">BE190</strain>
    </source>
</reference>
<evidence type="ECO:0000256" key="3">
    <source>
        <dbReference type="ARBA" id="ARBA00022723"/>
    </source>
</evidence>
<comment type="cofactor">
    <cofactor evidence="1">
        <name>[4Fe-4S] cluster</name>
        <dbReference type="ChEBI" id="CHEBI:49883"/>
    </cofactor>
</comment>
<evidence type="ECO:0000259" key="6">
    <source>
        <dbReference type="PROSITE" id="PS51918"/>
    </source>
</evidence>
<keyword evidence="3" id="KW-0479">Metal-binding</keyword>
<dbReference type="InterPro" id="IPR034505">
    <property type="entry name" value="Coproporphyrinogen-III_oxidase"/>
</dbReference>
<keyword evidence="5" id="KW-0411">Iron-sulfur</keyword>
<evidence type="ECO:0000313" key="8">
    <source>
        <dbReference type="Proteomes" id="UP001253595"/>
    </source>
</evidence>
<keyword evidence="2" id="KW-0949">S-adenosyl-L-methionine</keyword>
<dbReference type="GO" id="GO:0051989">
    <property type="term" value="F:coproporphyrinogen dehydrogenase activity"/>
    <property type="evidence" value="ECO:0007669"/>
    <property type="project" value="UniProtKB-EC"/>
</dbReference>
<keyword evidence="4" id="KW-0408">Iron</keyword>
<dbReference type="EC" id="1.3.98.3" evidence="7"/>
<dbReference type="SUPFAM" id="SSF102114">
    <property type="entry name" value="Radical SAM enzymes"/>
    <property type="match status" value="1"/>
</dbReference>
<evidence type="ECO:0000313" key="7">
    <source>
        <dbReference type="EMBL" id="MDR7088562.1"/>
    </source>
</evidence>
<dbReference type="SFLD" id="SFLDS00029">
    <property type="entry name" value="Radical_SAM"/>
    <property type="match status" value="1"/>
</dbReference>
<organism evidence="7 8">
    <name type="scientific">Cellvibrio fibrivorans</name>
    <dbReference type="NCBI Taxonomy" id="126350"/>
    <lineage>
        <taxon>Bacteria</taxon>
        <taxon>Pseudomonadati</taxon>
        <taxon>Pseudomonadota</taxon>
        <taxon>Gammaproteobacteria</taxon>
        <taxon>Cellvibrionales</taxon>
        <taxon>Cellvibrionaceae</taxon>
        <taxon>Cellvibrio</taxon>
    </lineage>
</organism>
<dbReference type="Proteomes" id="UP001253595">
    <property type="component" value="Unassembled WGS sequence"/>
</dbReference>
<dbReference type="PANTHER" id="PTHR13932:SF5">
    <property type="entry name" value="RADICAL S-ADENOSYL METHIONINE DOMAIN-CONTAINING PROTEIN 1, MITOCHONDRIAL"/>
    <property type="match status" value="1"/>
</dbReference>
<accession>A0ABU1UTP9</accession>
<name>A0ABU1UTP9_9GAMM</name>
<dbReference type="RefSeq" id="WP_310068368.1">
    <property type="nucleotide sequence ID" value="NZ_JAVDVX010000001.1"/>
</dbReference>
<dbReference type="PROSITE" id="PS51918">
    <property type="entry name" value="RADICAL_SAM"/>
    <property type="match status" value="1"/>
</dbReference>
<dbReference type="InterPro" id="IPR007197">
    <property type="entry name" value="rSAM"/>
</dbReference>
<dbReference type="Gene3D" id="3.20.20.70">
    <property type="entry name" value="Aldolase class I"/>
    <property type="match status" value="1"/>
</dbReference>
<evidence type="ECO:0000256" key="4">
    <source>
        <dbReference type="ARBA" id="ARBA00023004"/>
    </source>
</evidence>
<dbReference type="EMBL" id="JAVDVX010000001">
    <property type="protein sequence ID" value="MDR7088562.1"/>
    <property type="molecule type" value="Genomic_DNA"/>
</dbReference>
<dbReference type="InterPro" id="IPR058240">
    <property type="entry name" value="rSAM_sf"/>
</dbReference>
<dbReference type="Pfam" id="PF04055">
    <property type="entry name" value="Radical_SAM"/>
    <property type="match status" value="1"/>
</dbReference>
<evidence type="ECO:0000256" key="5">
    <source>
        <dbReference type="ARBA" id="ARBA00023014"/>
    </source>
</evidence>
<dbReference type="InterPro" id="IPR006638">
    <property type="entry name" value="Elp3/MiaA/NifB-like_rSAM"/>
</dbReference>
<comment type="caution">
    <text evidence="7">The sequence shown here is derived from an EMBL/GenBank/DDBJ whole genome shotgun (WGS) entry which is preliminary data.</text>
</comment>
<keyword evidence="7" id="KW-0560">Oxidoreductase</keyword>
<sequence>MYTSYFPLTYYFYPLLELELKAHPDQARFASSFEKSVDKSTETLLYVHIPYCQDMCRFCPFHVRVDKDLSVYERYTNALCLDIVNTSRKPRAESSLIKAIYFGGGSPSVLSPQQIAKILSTIKTNFNISDDVEISFEGEPKTLGDPYRLEVLKEHGVGRISFGLQTYDENLRTIFNIAATLQDIETLRRNSQEFRFDEVNVDMMYNLPGQDINHVRNDIRRFLQDDFDSVDYYNLHYFAFPPKFVREMDEGKVPPKPSDDIMIALFEEIKSGLTSNGYNNVADQVYSKKEKVCEYFRLLWGGGSGDHSAETLAVGSSARGYIDGFSYMKYGNVNKYMESVEAGDDAIEKISSRLSKPENRGAVLFPKFLQIDKQHELALNTISPKLLADWLSSGLIFEESNTFKVSEKGKVWTNNMTVDLFEAAQRDVGDRAVIALSNKAGTRTGNF</sequence>
<dbReference type="SMART" id="SM00729">
    <property type="entry name" value="Elp3"/>
    <property type="match status" value="1"/>
</dbReference>
<dbReference type="PANTHER" id="PTHR13932">
    <property type="entry name" value="COPROPORPHYRINIGEN III OXIDASE"/>
    <property type="match status" value="1"/>
</dbReference>
<gene>
    <name evidence="7" type="ORF">J2X05_000565</name>
</gene>
<feature type="domain" description="Radical SAM core" evidence="6">
    <location>
        <begin position="37"/>
        <end position="279"/>
    </location>
</feature>
<evidence type="ECO:0000256" key="2">
    <source>
        <dbReference type="ARBA" id="ARBA00022691"/>
    </source>
</evidence>
<dbReference type="InterPro" id="IPR013785">
    <property type="entry name" value="Aldolase_TIM"/>
</dbReference>
<protein>
    <submittedName>
        <fullName evidence="7">Oxygen-independent coproporphyrinogen-3 oxidase</fullName>
        <ecNumber evidence="7">1.3.98.3</ecNumber>
    </submittedName>
</protein>
<evidence type="ECO:0000256" key="1">
    <source>
        <dbReference type="ARBA" id="ARBA00001966"/>
    </source>
</evidence>
<dbReference type="SFLD" id="SFLDG01065">
    <property type="entry name" value="anaerobic_coproporphyrinogen-I"/>
    <property type="match status" value="1"/>
</dbReference>